<evidence type="ECO:0000313" key="2">
    <source>
        <dbReference type="Proteomes" id="UP000478740"/>
    </source>
</evidence>
<reference evidence="1 2" key="1">
    <citation type="submission" date="2019-11" db="EMBL/GenBank/DDBJ databases">
        <authorList>
            <person name="Dong K."/>
        </authorList>
    </citation>
    <scope>NUCLEOTIDE SEQUENCE [LARGE SCALE GENOMIC DNA]</scope>
    <source>
        <strain evidence="1 2">DK608</strain>
    </source>
</reference>
<evidence type="ECO:0008006" key="3">
    <source>
        <dbReference type="Google" id="ProtNLM"/>
    </source>
</evidence>
<proteinExistence type="predicted"/>
<name>A0A6L6J7U9_9RHOB</name>
<evidence type="ECO:0000313" key="1">
    <source>
        <dbReference type="EMBL" id="MTH66724.1"/>
    </source>
</evidence>
<sequence>MSYAQHIIQKFGGVRATATAISRAPSTVQGWKDRGSIPDDQKLVVLEAAEALGLAVTRDDFWPSASIEGAAQ</sequence>
<protein>
    <recommendedName>
        <fullName evidence="3">Helix-turn-helix domain-containing protein</fullName>
    </recommendedName>
</protein>
<comment type="caution">
    <text evidence="1">The sequence shown here is derived from an EMBL/GenBank/DDBJ whole genome shotgun (WGS) entry which is preliminary data.</text>
</comment>
<accession>A0A6L6J7U9</accession>
<dbReference type="Proteomes" id="UP000478740">
    <property type="component" value="Unassembled WGS sequence"/>
</dbReference>
<dbReference type="AlphaFoldDB" id="A0A6L6J7U9"/>
<gene>
    <name evidence="1" type="ORF">GL284_21020</name>
</gene>
<dbReference type="GO" id="GO:0003677">
    <property type="term" value="F:DNA binding"/>
    <property type="evidence" value="ECO:0007669"/>
    <property type="project" value="InterPro"/>
</dbReference>
<organism evidence="1 2">
    <name type="scientific">Paracoccus shanxieyensis</name>
    <dbReference type="NCBI Taxonomy" id="2675752"/>
    <lineage>
        <taxon>Bacteria</taxon>
        <taxon>Pseudomonadati</taxon>
        <taxon>Pseudomonadota</taxon>
        <taxon>Alphaproteobacteria</taxon>
        <taxon>Rhodobacterales</taxon>
        <taxon>Paracoccaceae</taxon>
        <taxon>Paracoccus</taxon>
    </lineage>
</organism>
<dbReference type="Gene3D" id="1.10.260.40">
    <property type="entry name" value="lambda repressor-like DNA-binding domains"/>
    <property type="match status" value="1"/>
</dbReference>
<dbReference type="InterPro" id="IPR010982">
    <property type="entry name" value="Lambda_DNA-bd_dom_sf"/>
</dbReference>
<dbReference type="InterPro" id="IPR059216">
    <property type="entry name" value="LeuA_carph_isopro_dom"/>
</dbReference>
<keyword evidence="2" id="KW-1185">Reference proteome</keyword>
<dbReference type="NCBIfam" id="NF046037">
    <property type="entry name" value="carphisopro"/>
    <property type="match status" value="1"/>
</dbReference>
<dbReference type="EMBL" id="WMII01000055">
    <property type="protein sequence ID" value="MTH66724.1"/>
    <property type="molecule type" value="Genomic_DNA"/>
</dbReference>
<dbReference type="RefSeq" id="WP_155046360.1">
    <property type="nucleotide sequence ID" value="NZ_WMIH01000055.1"/>
</dbReference>